<accession>A0A7E6F539</accession>
<reference evidence="2" key="1">
    <citation type="submission" date="2025-08" db="UniProtKB">
        <authorList>
            <consortium name="RefSeq"/>
        </authorList>
    </citation>
    <scope>IDENTIFICATION</scope>
</reference>
<dbReference type="KEGG" id="osn:118765218"/>
<dbReference type="AlphaFoldDB" id="A0A7E6F539"/>
<dbReference type="PANTHER" id="PTHR46060:SF1">
    <property type="entry name" value="MARINER MOS1 TRANSPOSASE-LIKE PROTEIN"/>
    <property type="match status" value="1"/>
</dbReference>
<gene>
    <name evidence="2" type="primary">LOC118765218</name>
</gene>
<protein>
    <submittedName>
        <fullName evidence="2">Uncharacterized protein LOC118765218</fullName>
    </submittedName>
</protein>
<sequence length="112" mass="13550">MYRQLMDVYGDVSCMDVKNVRKWCREFATDRIESHDEERSRRLSIYGESVVKVEQILRENRWITPNDLCILVPDVSRSTIHRVLSEKLQYRKVCARWVPRMLREDHKRQPSL</sequence>
<dbReference type="Proteomes" id="UP000515154">
    <property type="component" value="Linkage group LG10"/>
</dbReference>
<dbReference type="RefSeq" id="XP_036362839.1">
    <property type="nucleotide sequence ID" value="XM_036506946.1"/>
</dbReference>
<proteinExistence type="predicted"/>
<organism evidence="1 2">
    <name type="scientific">Octopus sinensis</name>
    <name type="common">East Asian common octopus</name>
    <dbReference type="NCBI Taxonomy" id="2607531"/>
    <lineage>
        <taxon>Eukaryota</taxon>
        <taxon>Metazoa</taxon>
        <taxon>Spiralia</taxon>
        <taxon>Lophotrochozoa</taxon>
        <taxon>Mollusca</taxon>
        <taxon>Cephalopoda</taxon>
        <taxon>Coleoidea</taxon>
        <taxon>Octopodiformes</taxon>
        <taxon>Octopoda</taxon>
        <taxon>Incirrata</taxon>
        <taxon>Octopodidae</taxon>
        <taxon>Octopus</taxon>
    </lineage>
</organism>
<evidence type="ECO:0000313" key="1">
    <source>
        <dbReference type="Proteomes" id="UP000515154"/>
    </source>
</evidence>
<evidence type="ECO:0000313" key="2">
    <source>
        <dbReference type="RefSeq" id="XP_036362839.1"/>
    </source>
</evidence>
<dbReference type="InterPro" id="IPR052709">
    <property type="entry name" value="Transposase-MT_Hybrid"/>
</dbReference>
<dbReference type="PANTHER" id="PTHR46060">
    <property type="entry name" value="MARINER MOS1 TRANSPOSASE-LIKE PROTEIN"/>
    <property type="match status" value="1"/>
</dbReference>
<keyword evidence="1" id="KW-1185">Reference proteome</keyword>
<name>A0A7E6F539_9MOLL</name>